<evidence type="ECO:0000256" key="5">
    <source>
        <dbReference type="ARBA" id="ARBA00022840"/>
    </source>
</evidence>
<dbReference type="Proteomes" id="UP000694381">
    <property type="component" value="Unassembled WGS sequence"/>
</dbReference>
<dbReference type="GO" id="GO:0005902">
    <property type="term" value="C:microvillus"/>
    <property type="evidence" value="ECO:0007669"/>
    <property type="project" value="Ensembl"/>
</dbReference>
<feature type="binding site" evidence="14">
    <location>
        <begin position="101"/>
        <end position="108"/>
    </location>
    <ligand>
        <name>ATP</name>
        <dbReference type="ChEBI" id="CHEBI:30616"/>
    </ligand>
</feature>
<dbReference type="FunFam" id="1.10.10.820:FF:000001">
    <property type="entry name" value="Myosin heavy chain"/>
    <property type="match status" value="1"/>
</dbReference>
<dbReference type="GO" id="GO:0007605">
    <property type="term" value="P:sensory perception of sound"/>
    <property type="evidence" value="ECO:0007669"/>
    <property type="project" value="Ensembl"/>
</dbReference>
<dbReference type="GO" id="GO:0030048">
    <property type="term" value="P:actin filament-based movement"/>
    <property type="evidence" value="ECO:0007669"/>
    <property type="project" value="TreeGrafter"/>
</dbReference>
<evidence type="ECO:0000256" key="14">
    <source>
        <dbReference type="PROSITE-ProRule" id="PRU00782"/>
    </source>
</evidence>
<dbReference type="GO" id="GO:0016324">
    <property type="term" value="C:apical plasma membrane"/>
    <property type="evidence" value="ECO:0007669"/>
    <property type="project" value="Ensembl"/>
</dbReference>
<dbReference type="Gene3D" id="1.20.58.530">
    <property type="match status" value="1"/>
</dbReference>
<proteinExistence type="inferred from homology"/>
<comment type="function">
    <text evidence="13">Involved in directing the movement of organelles along actin filaments.</text>
</comment>
<dbReference type="InterPro" id="IPR027417">
    <property type="entry name" value="P-loop_NTPase"/>
</dbReference>
<dbReference type="AlphaFoldDB" id="A0A8C6QUK8"/>
<dbReference type="CTD" id="4640"/>
<dbReference type="InterPro" id="IPR000048">
    <property type="entry name" value="IQ_motif_EF-hand-BS"/>
</dbReference>
<dbReference type="Gene3D" id="3.40.850.10">
    <property type="entry name" value="Kinesin motor domain"/>
    <property type="match status" value="1"/>
</dbReference>
<dbReference type="PANTHER" id="PTHR13140:SF291">
    <property type="entry name" value="UNCONVENTIONAL MYOSIN-IA"/>
    <property type="match status" value="1"/>
</dbReference>
<dbReference type="InterPro" id="IPR036961">
    <property type="entry name" value="Kinesin_motor_dom_sf"/>
</dbReference>
<dbReference type="PRINTS" id="PR00193">
    <property type="entry name" value="MYOSINHEAVY"/>
</dbReference>
<dbReference type="Gene3D" id="1.20.120.720">
    <property type="entry name" value="Myosin VI head, motor domain, U50 subdomain"/>
    <property type="match status" value="1"/>
</dbReference>
<feature type="domain" description="TH1" evidence="16">
    <location>
        <begin position="858"/>
        <end position="1042"/>
    </location>
</feature>
<keyword evidence="6" id="KW-0112">Calmodulin-binding</keyword>
<dbReference type="Pfam" id="PF06017">
    <property type="entry name" value="Myosin_TH1"/>
    <property type="match status" value="1"/>
</dbReference>
<evidence type="ECO:0000259" key="15">
    <source>
        <dbReference type="PROSITE" id="PS51456"/>
    </source>
</evidence>
<evidence type="ECO:0000259" key="16">
    <source>
        <dbReference type="PROSITE" id="PS51757"/>
    </source>
</evidence>
<dbReference type="InterPro" id="IPR036072">
    <property type="entry name" value="MYSc_Myo1"/>
</dbReference>
<dbReference type="PANTHER" id="PTHR13140">
    <property type="entry name" value="MYOSIN"/>
    <property type="match status" value="1"/>
</dbReference>
<reference evidence="17" key="1">
    <citation type="submission" date="2025-08" db="UniProtKB">
        <authorList>
            <consortium name="Ensembl"/>
        </authorList>
    </citation>
    <scope>IDENTIFICATION</scope>
</reference>
<protein>
    <recommendedName>
        <fullName evidence="10">Unconventional myosin-Ia</fullName>
    </recommendedName>
    <alternativeName>
        <fullName evidence="11">Brush border myosin I</fullName>
    </alternativeName>
    <alternativeName>
        <fullName evidence="12">Myosin I heavy chain</fullName>
    </alternativeName>
</protein>
<dbReference type="SUPFAM" id="SSF52540">
    <property type="entry name" value="P-loop containing nucleoside triphosphate hydrolases"/>
    <property type="match status" value="1"/>
</dbReference>
<evidence type="ECO:0000256" key="2">
    <source>
        <dbReference type="ARBA" id="ARBA00022553"/>
    </source>
</evidence>
<keyword evidence="8 14" id="KW-0505">Motor protein</keyword>
<dbReference type="FunFam" id="1.20.120.720:FF:000004">
    <property type="entry name" value="unconventional myosin-Ib isoform X1"/>
    <property type="match status" value="1"/>
</dbReference>
<evidence type="ECO:0000256" key="7">
    <source>
        <dbReference type="ARBA" id="ARBA00023123"/>
    </source>
</evidence>
<dbReference type="FunFam" id="1.20.5.190:FF:000043">
    <property type="entry name" value="unconventional myosin-Ia isoform X1"/>
    <property type="match status" value="1"/>
</dbReference>
<dbReference type="OrthoDB" id="10055605at2759"/>
<evidence type="ECO:0000256" key="12">
    <source>
        <dbReference type="ARBA" id="ARBA00041380"/>
    </source>
</evidence>
<dbReference type="PROSITE" id="PS51757">
    <property type="entry name" value="TH1"/>
    <property type="match status" value="1"/>
</dbReference>
<dbReference type="GO" id="GO:0000146">
    <property type="term" value="F:microfilament motor activity"/>
    <property type="evidence" value="ECO:0007669"/>
    <property type="project" value="TreeGrafter"/>
</dbReference>
<dbReference type="GO" id="GO:0031941">
    <property type="term" value="C:filamentous actin"/>
    <property type="evidence" value="ECO:0007669"/>
    <property type="project" value="Ensembl"/>
</dbReference>
<evidence type="ECO:0000313" key="18">
    <source>
        <dbReference type="Proteomes" id="UP000694381"/>
    </source>
</evidence>
<keyword evidence="9 14" id="KW-0009">Actin-binding</keyword>
<dbReference type="GO" id="GO:0016459">
    <property type="term" value="C:myosin complex"/>
    <property type="evidence" value="ECO:0007669"/>
    <property type="project" value="UniProtKB-KW"/>
</dbReference>
<evidence type="ECO:0000256" key="10">
    <source>
        <dbReference type="ARBA" id="ARBA00039640"/>
    </source>
</evidence>
<evidence type="ECO:0000256" key="11">
    <source>
        <dbReference type="ARBA" id="ARBA00041221"/>
    </source>
</evidence>
<dbReference type="GO" id="GO:0005524">
    <property type="term" value="F:ATP binding"/>
    <property type="evidence" value="ECO:0007669"/>
    <property type="project" value="UniProtKB-UniRule"/>
</dbReference>
<dbReference type="Pfam" id="PF00612">
    <property type="entry name" value="IQ"/>
    <property type="match status" value="1"/>
</dbReference>
<evidence type="ECO:0000256" key="6">
    <source>
        <dbReference type="ARBA" id="ARBA00022860"/>
    </source>
</evidence>
<dbReference type="KEGG" id="ngi:103742931"/>
<keyword evidence="5 14" id="KW-0067">ATP-binding</keyword>
<dbReference type="GO" id="GO:0016328">
    <property type="term" value="C:lateral plasma membrane"/>
    <property type="evidence" value="ECO:0007669"/>
    <property type="project" value="Ensembl"/>
</dbReference>
<dbReference type="GO" id="GO:0044853">
    <property type="term" value="C:plasma membrane raft"/>
    <property type="evidence" value="ECO:0007669"/>
    <property type="project" value="Ensembl"/>
</dbReference>
<dbReference type="Gene3D" id="1.20.5.190">
    <property type="match status" value="1"/>
</dbReference>
<dbReference type="RefSeq" id="XP_008842319.1">
    <property type="nucleotide sequence ID" value="XM_008844097.1"/>
</dbReference>
<dbReference type="FunFam" id="1.20.58.530:FF:000004">
    <property type="entry name" value="Unconventional myosin ID"/>
    <property type="match status" value="1"/>
</dbReference>
<dbReference type="Gene3D" id="6.20.240.20">
    <property type="match status" value="1"/>
</dbReference>
<keyword evidence="3" id="KW-0677">Repeat</keyword>
<gene>
    <name evidence="17" type="primary">Myo1a</name>
</gene>
<dbReference type="CDD" id="cd01378">
    <property type="entry name" value="MYSc_Myo1"/>
    <property type="match status" value="1"/>
</dbReference>
<evidence type="ECO:0000256" key="9">
    <source>
        <dbReference type="ARBA" id="ARBA00023203"/>
    </source>
</evidence>
<dbReference type="GO" id="GO:0030864">
    <property type="term" value="C:cortical actin cytoskeleton"/>
    <property type="evidence" value="ECO:0007669"/>
    <property type="project" value="Ensembl"/>
</dbReference>
<dbReference type="GO" id="GO:0005903">
    <property type="term" value="C:brush border"/>
    <property type="evidence" value="ECO:0007669"/>
    <property type="project" value="Ensembl"/>
</dbReference>
<comment type="similarity">
    <text evidence="1 14">Belongs to the TRAFAC class myosin-kinesin ATPase superfamily. Myosin family.</text>
</comment>
<dbReference type="Ensembl" id="ENSNGAT00000012646.1">
    <property type="protein sequence ID" value="ENSNGAP00000007167.1"/>
    <property type="gene ID" value="ENSNGAG00000010469.1"/>
</dbReference>
<reference evidence="17" key="2">
    <citation type="submission" date="2025-09" db="UniProtKB">
        <authorList>
            <consortium name="Ensembl"/>
        </authorList>
    </citation>
    <scope>IDENTIFICATION</scope>
</reference>
<feature type="domain" description="Myosin motor" evidence="15">
    <location>
        <begin position="8"/>
        <end position="694"/>
    </location>
</feature>
<sequence>MPDLEGPVGVQDLVLLEPLDEESLLKNLQLRYENKEIYTYIGNVVVSVNPYQQLPIYGPEFIAKYQDYTFYELNPHIYALANVAYQSLKNRDQDQCILITGESGAGKTEASKLVMSYVAAVCGKGEQVNSVKEQLLQSNPVLEAFGNAKTIRNDNSSRFGKYMDIEFDFRGSPLGGVITNYLLEKSRVVKQLKGERNFHIFYQLLTGADAQLLKALKLEKDASGYTYLNGEVSRVDGIDDASNFRAMQSAMTVIGFSDDEIQQVLEVTALVLKLGNVELMDEFQANGIPASGIRDEKTVREIGEMMGLNSEELERALCSRTMETAKEKVVTVLNVTQAQYARDALAKNVYSRLFNWIVNRINESIKVCTGEKRKVMGVLDIYGFEILEDNSFEQFVINYCNEKLQQVFIELTLKEEQEEYKKEGIPWTKVDYFDNGIICNLIEHNQRGILAMLDEECLRPGVVSDSTFLAKLNNLFSKHSHYESKVTQNAKHQYDHTMGLSCFRISHYAGKVTYNVASFIDKNNDLLFRDLSQTMWKARHPLLRSLFPEGNPKEASLKRPPTAGTQFKNSVSVLMKNLYSKNPNYIRCIKPNDNKQRGQFSSELVAIQVRYLGLLENVRVRRAGYAFRQVYKPFLERYRLLSRNTWPHWNGGDREGVEKVLESLNVSSEELAYGKTKIFIKSPKTLFHLEEQRRLRLHQLATLIQKIYRGWRCCTYYQQMRKSQILISAWFRGNKQLKHYRKIKSSTLIIQAFVRGWKARKNYRKYFRSGAALTMTNFIYKSMVQKFLLNLKNNLPSSKVLDNAWPASPYRYFNTANQELKELFHQWKCKKFRDQLSPRQVQMLRDKLCASELFKGKKASYPQSVPVPFHGDYIGLQGNSKLQKLKGREEGPVLVAETVKKVNRGNGKMSSRIFLLTKGHVILTDAKKSQAQTVIGLENIAGVSVTSLQDGLFTLHLSEMSSVDSKGDILMVSDHVVELLTKMYQAVLDATQRQLSVTVTEKFSVRFKDGSMAVKVIQGPEGKGNHKLICKKKGSHSMEVTVR</sequence>
<dbReference type="SMART" id="SM00242">
    <property type="entry name" value="MYSc"/>
    <property type="match status" value="1"/>
</dbReference>
<dbReference type="Gene3D" id="1.10.10.820">
    <property type="match status" value="1"/>
</dbReference>
<dbReference type="GO" id="GO:0051015">
    <property type="term" value="F:actin filament binding"/>
    <property type="evidence" value="ECO:0007669"/>
    <property type="project" value="Ensembl"/>
</dbReference>
<evidence type="ECO:0000313" key="17">
    <source>
        <dbReference type="Ensembl" id="ENSNGAP00000007167.1"/>
    </source>
</evidence>
<dbReference type="Pfam" id="PF00063">
    <property type="entry name" value="Myosin_head"/>
    <property type="match status" value="1"/>
</dbReference>
<evidence type="ECO:0000256" key="4">
    <source>
        <dbReference type="ARBA" id="ARBA00022741"/>
    </source>
</evidence>
<keyword evidence="18" id="KW-1185">Reference proteome</keyword>
<dbReference type="InterPro" id="IPR010926">
    <property type="entry name" value="Myosin_TH1"/>
</dbReference>
<organism evidence="17 18">
    <name type="scientific">Nannospalax galili</name>
    <name type="common">Northern Israeli blind subterranean mole rat</name>
    <name type="synonym">Spalax galili</name>
    <dbReference type="NCBI Taxonomy" id="1026970"/>
    <lineage>
        <taxon>Eukaryota</taxon>
        <taxon>Metazoa</taxon>
        <taxon>Chordata</taxon>
        <taxon>Craniata</taxon>
        <taxon>Vertebrata</taxon>
        <taxon>Euteleostomi</taxon>
        <taxon>Mammalia</taxon>
        <taxon>Eutheria</taxon>
        <taxon>Euarchontoglires</taxon>
        <taxon>Glires</taxon>
        <taxon>Rodentia</taxon>
        <taxon>Myomorpha</taxon>
        <taxon>Muroidea</taxon>
        <taxon>Spalacidae</taxon>
        <taxon>Spalacinae</taxon>
        <taxon>Nannospalax</taxon>
    </lineage>
</organism>
<dbReference type="GO" id="GO:0016323">
    <property type="term" value="C:basolateral plasma membrane"/>
    <property type="evidence" value="ECO:0007669"/>
    <property type="project" value="Ensembl"/>
</dbReference>
<name>A0A8C6QUK8_NANGA</name>
<dbReference type="GeneID" id="103742931"/>
<dbReference type="GO" id="GO:0007015">
    <property type="term" value="P:actin filament organization"/>
    <property type="evidence" value="ECO:0007669"/>
    <property type="project" value="TreeGrafter"/>
</dbReference>
<evidence type="ECO:0000256" key="13">
    <source>
        <dbReference type="ARBA" id="ARBA00057482"/>
    </source>
</evidence>
<dbReference type="CDD" id="cd23767">
    <property type="entry name" value="IQCD"/>
    <property type="match status" value="1"/>
</dbReference>
<feature type="region of interest" description="Actin-binding" evidence="14">
    <location>
        <begin position="571"/>
        <end position="593"/>
    </location>
</feature>
<dbReference type="InterPro" id="IPR001609">
    <property type="entry name" value="Myosin_head_motor_dom-like"/>
</dbReference>
<accession>A0A8C6QUK8</accession>
<dbReference type="GO" id="GO:0030033">
    <property type="term" value="P:microvillus assembly"/>
    <property type="evidence" value="ECO:0007669"/>
    <property type="project" value="Ensembl"/>
</dbReference>
<evidence type="ECO:0000256" key="8">
    <source>
        <dbReference type="ARBA" id="ARBA00023175"/>
    </source>
</evidence>
<dbReference type="PROSITE" id="PS51456">
    <property type="entry name" value="MYOSIN_MOTOR"/>
    <property type="match status" value="1"/>
</dbReference>
<evidence type="ECO:0000256" key="3">
    <source>
        <dbReference type="ARBA" id="ARBA00022737"/>
    </source>
</evidence>
<dbReference type="SMART" id="SM00015">
    <property type="entry name" value="IQ"/>
    <property type="match status" value="3"/>
</dbReference>
<dbReference type="GO" id="GO:0051648">
    <property type="term" value="P:vesicle localization"/>
    <property type="evidence" value="ECO:0007669"/>
    <property type="project" value="Ensembl"/>
</dbReference>
<keyword evidence="4 14" id="KW-0547">Nucleotide-binding</keyword>
<dbReference type="GO" id="GO:0005516">
    <property type="term" value="F:calmodulin binding"/>
    <property type="evidence" value="ECO:0007669"/>
    <property type="project" value="UniProtKB-KW"/>
</dbReference>
<dbReference type="GeneTree" id="ENSGT00940000160660"/>
<evidence type="ECO:0000256" key="1">
    <source>
        <dbReference type="ARBA" id="ARBA00008314"/>
    </source>
</evidence>
<dbReference type="PROSITE" id="PS50096">
    <property type="entry name" value="IQ"/>
    <property type="match status" value="1"/>
</dbReference>
<keyword evidence="2" id="KW-0597">Phosphoprotein</keyword>
<dbReference type="GO" id="GO:0006897">
    <property type="term" value="P:endocytosis"/>
    <property type="evidence" value="ECO:0007669"/>
    <property type="project" value="TreeGrafter"/>
</dbReference>
<keyword evidence="7 14" id="KW-0518">Myosin</keyword>